<dbReference type="GO" id="GO:0070041">
    <property type="term" value="F:rRNA (uridine-C5-)-methyltransferase activity"/>
    <property type="evidence" value="ECO:0007669"/>
    <property type="project" value="TreeGrafter"/>
</dbReference>
<dbReference type="GO" id="GO:0070475">
    <property type="term" value="P:rRNA base methylation"/>
    <property type="evidence" value="ECO:0007669"/>
    <property type="project" value="TreeGrafter"/>
</dbReference>
<reference evidence="4" key="1">
    <citation type="submission" date="2018-05" db="EMBL/GenBank/DDBJ databases">
        <authorList>
            <person name="Lanie J.A."/>
            <person name="Ng W.-L."/>
            <person name="Kazmierczak K.M."/>
            <person name="Andrzejewski T.M."/>
            <person name="Davidsen T.M."/>
            <person name="Wayne K.J."/>
            <person name="Tettelin H."/>
            <person name="Glass J.I."/>
            <person name="Rusch D."/>
            <person name="Podicherti R."/>
            <person name="Tsui H.-C.T."/>
            <person name="Winkler M.E."/>
        </authorList>
    </citation>
    <scope>NUCLEOTIDE SEQUENCE</scope>
</reference>
<dbReference type="InterPro" id="IPR029063">
    <property type="entry name" value="SAM-dependent_MTases_sf"/>
</dbReference>
<evidence type="ECO:0000256" key="1">
    <source>
        <dbReference type="ARBA" id="ARBA00022603"/>
    </source>
</evidence>
<dbReference type="PROSITE" id="PS51687">
    <property type="entry name" value="SAM_MT_RNA_M5U"/>
    <property type="match status" value="1"/>
</dbReference>
<dbReference type="Gene3D" id="3.40.50.150">
    <property type="entry name" value="Vaccinia Virus protein VP39"/>
    <property type="match status" value="1"/>
</dbReference>
<dbReference type="InterPro" id="IPR010280">
    <property type="entry name" value="U5_MeTrfase_fam"/>
</dbReference>
<dbReference type="AlphaFoldDB" id="A0A383E3H3"/>
<feature type="non-terminal residue" evidence="4">
    <location>
        <position position="1"/>
    </location>
</feature>
<dbReference type="PROSITE" id="PS01230">
    <property type="entry name" value="TRMA_1"/>
    <property type="match status" value="1"/>
</dbReference>
<name>A0A383E3H3_9ZZZZ</name>
<dbReference type="SUPFAM" id="SSF53335">
    <property type="entry name" value="S-adenosyl-L-methionine-dependent methyltransferases"/>
    <property type="match status" value="1"/>
</dbReference>
<dbReference type="PANTHER" id="PTHR11061:SF30">
    <property type="entry name" value="TRNA (URACIL(54)-C(5))-METHYLTRANSFERASE"/>
    <property type="match status" value="1"/>
</dbReference>
<keyword evidence="1" id="KW-0489">Methyltransferase</keyword>
<dbReference type="PANTHER" id="PTHR11061">
    <property type="entry name" value="RNA M5U METHYLTRANSFERASE"/>
    <property type="match status" value="1"/>
</dbReference>
<keyword evidence="2" id="KW-0808">Transferase</keyword>
<sequence length="227" mass="24609">RLQLTLRLEQEGVTLVVDGGQALWKADELHEAVPEVSAIWHVPRDAASGPRLVAGTRSDEAVPRFEQVNPGAALLLMDYVVRTAGSGVRAIDAYCGSGRYGHALATREWEVVGIESDAWACRAARLAAPLGFTIVEGRAEDRLADVLPADLLIVNPPRAGLSSDVVEAVSRAPARRLIYVSCDPATLGRDIDRLRDTYVPGHVQCVDLFPQTAHVETVIEMRAKEDL</sequence>
<dbReference type="InterPro" id="IPR030390">
    <property type="entry name" value="MeTrfase_TrmA_AS"/>
</dbReference>
<dbReference type="InterPro" id="IPR030391">
    <property type="entry name" value="MeTrfase_TrmA_CS"/>
</dbReference>
<evidence type="ECO:0008006" key="5">
    <source>
        <dbReference type="Google" id="ProtNLM"/>
    </source>
</evidence>
<dbReference type="Pfam" id="PF05958">
    <property type="entry name" value="tRNA_U5-meth_tr"/>
    <property type="match status" value="1"/>
</dbReference>
<dbReference type="PROSITE" id="PS01231">
    <property type="entry name" value="TRMA_2"/>
    <property type="match status" value="1"/>
</dbReference>
<organism evidence="4">
    <name type="scientific">marine metagenome</name>
    <dbReference type="NCBI Taxonomy" id="408172"/>
    <lineage>
        <taxon>unclassified sequences</taxon>
        <taxon>metagenomes</taxon>
        <taxon>ecological metagenomes</taxon>
    </lineage>
</organism>
<evidence type="ECO:0000256" key="2">
    <source>
        <dbReference type="ARBA" id="ARBA00022679"/>
    </source>
</evidence>
<evidence type="ECO:0000256" key="3">
    <source>
        <dbReference type="ARBA" id="ARBA00022691"/>
    </source>
</evidence>
<evidence type="ECO:0000313" key="4">
    <source>
        <dbReference type="EMBL" id="SVE50658.1"/>
    </source>
</evidence>
<accession>A0A383E3H3</accession>
<proteinExistence type="predicted"/>
<dbReference type="CDD" id="cd02440">
    <property type="entry name" value="AdoMet_MTases"/>
    <property type="match status" value="1"/>
</dbReference>
<protein>
    <recommendedName>
        <fullName evidence="5">Class I SAM-dependent RNA methyltransferase</fullName>
    </recommendedName>
</protein>
<dbReference type="EMBL" id="UINC01222052">
    <property type="protein sequence ID" value="SVE50658.1"/>
    <property type="molecule type" value="Genomic_DNA"/>
</dbReference>
<keyword evidence="3" id="KW-0949">S-adenosyl-L-methionine</keyword>
<gene>
    <name evidence="4" type="ORF">METZ01_LOCUS503512</name>
</gene>